<accession>A0AC58HT45</accession>
<organism evidence="1 2">
    <name type="scientific">Danio rerio</name>
    <name type="common">Zebrafish</name>
    <name type="synonym">Brachydanio rerio</name>
    <dbReference type="NCBI Taxonomy" id="7955"/>
    <lineage>
        <taxon>Eukaryota</taxon>
        <taxon>Metazoa</taxon>
        <taxon>Chordata</taxon>
        <taxon>Craniata</taxon>
        <taxon>Vertebrata</taxon>
        <taxon>Euteleostomi</taxon>
        <taxon>Actinopterygii</taxon>
        <taxon>Neopterygii</taxon>
        <taxon>Teleostei</taxon>
        <taxon>Ostariophysi</taxon>
        <taxon>Cypriniformes</taxon>
        <taxon>Danionidae</taxon>
        <taxon>Danioninae</taxon>
        <taxon>Danio</taxon>
    </lineage>
</organism>
<keyword evidence="2" id="KW-0645">Protease</keyword>
<reference evidence="2" key="1">
    <citation type="submission" date="2025-08" db="UniProtKB">
        <authorList>
            <consortium name="RefSeq"/>
        </authorList>
    </citation>
    <scope>IDENTIFICATION</scope>
    <source>
        <strain evidence="2">Tuebingen</strain>
        <tissue evidence="2">Fibroblasts and whole tissue</tissue>
    </source>
</reference>
<name>A0AC58HT45_DANRE</name>
<sequence length="499" mass="55628">MSSNSGIQIPSRLPLLCTHDGVLLPGSTMRVSVDTARNMQLVKSRLLKGTSLKSTIIGVIPNTRDPEHDSDELPSLHSIGTAGLAVQVVGSNWPKPHYTLLITGLCRFRVSQLLRERPFPVAEVEQLDKLEQYTEGDPADGELGELSQRFYQAAVQLVGMLDMSVPVVAKLRRLLDSLPKETLPDVLAAMIRTSNKEKLQVLDAVDLEERFKKALPLLTRQIEGLKLLQKTRKLRPDDDKRVLSIRKGGVFPGRQFSLDEEVEDEDSDDTALLERKVKAAAMPEAALRVCLKELRRLKKMPQSMPEYALTRNYLEMMVELPWSKSTTDCLDIRAARVLLDNDHYAMEKLKKRVLEYLAVRQLKSTLKGPILCFVGPPGVGKTSVGRSIARTLGREFHRIALGGVCDQSDIRGHRRTYVGSMPGRIINGLKTVGVNNPVFLLDEVDKLGKSLQGDPAAALLEVKETTLQFCCLSGGRFKLEWSCGPLQWTCCKIKNKNKM</sequence>
<keyword evidence="2" id="KW-0378">Hydrolase</keyword>
<protein>
    <submittedName>
        <fullName evidence="2">Lon protease homolog 2, peroxisomal isoform X1</fullName>
    </submittedName>
</protein>
<dbReference type="RefSeq" id="XP_073785162.1">
    <property type="nucleotide sequence ID" value="XM_073929061.1"/>
</dbReference>
<evidence type="ECO:0000313" key="2">
    <source>
        <dbReference type="RefSeq" id="XP_073785162.1"/>
    </source>
</evidence>
<proteinExistence type="predicted"/>
<evidence type="ECO:0000313" key="1">
    <source>
        <dbReference type="Proteomes" id="UP000000437"/>
    </source>
</evidence>
<gene>
    <name evidence="2" type="primary">lonp2</name>
    <name evidence="2" type="synonym">wu:fc51e03</name>
    <name evidence="2" type="synonym">zgc:92557</name>
</gene>
<keyword evidence="1" id="KW-1185">Reference proteome</keyword>
<dbReference type="Proteomes" id="UP000000437">
    <property type="component" value="Chromosome 18"/>
</dbReference>